<gene>
    <name evidence="3" type="ORF">KHLLAP_LOCUS13074</name>
</gene>
<evidence type="ECO:0000313" key="3">
    <source>
        <dbReference type="EMBL" id="CAJ2512606.1"/>
    </source>
</evidence>
<dbReference type="Gene3D" id="3.90.1200.10">
    <property type="match status" value="1"/>
</dbReference>
<dbReference type="PANTHER" id="PTHR21310">
    <property type="entry name" value="AMINOGLYCOSIDE PHOSPHOTRANSFERASE-RELATED-RELATED"/>
    <property type="match status" value="1"/>
</dbReference>
<dbReference type="InterPro" id="IPR011009">
    <property type="entry name" value="Kinase-like_dom_sf"/>
</dbReference>
<organism evidence="3 4">
    <name type="scientific">Anthostomella pinea</name>
    <dbReference type="NCBI Taxonomy" id="933095"/>
    <lineage>
        <taxon>Eukaryota</taxon>
        <taxon>Fungi</taxon>
        <taxon>Dikarya</taxon>
        <taxon>Ascomycota</taxon>
        <taxon>Pezizomycotina</taxon>
        <taxon>Sordariomycetes</taxon>
        <taxon>Xylariomycetidae</taxon>
        <taxon>Xylariales</taxon>
        <taxon>Xylariaceae</taxon>
        <taxon>Anthostomella</taxon>
    </lineage>
</organism>
<accession>A0AAI8YPW3</accession>
<feature type="domain" description="Aminoglycoside phosphotransferase" evidence="2">
    <location>
        <begin position="121"/>
        <end position="328"/>
    </location>
</feature>
<evidence type="ECO:0000313" key="4">
    <source>
        <dbReference type="Proteomes" id="UP001295740"/>
    </source>
</evidence>
<keyword evidence="4" id="KW-1185">Reference proteome</keyword>
<feature type="compositionally biased region" description="Polar residues" evidence="1">
    <location>
        <begin position="21"/>
        <end position="54"/>
    </location>
</feature>
<dbReference type="AlphaFoldDB" id="A0AAI8YPW3"/>
<feature type="region of interest" description="Disordered" evidence="1">
    <location>
        <begin position="1"/>
        <end position="64"/>
    </location>
</feature>
<evidence type="ECO:0000259" key="2">
    <source>
        <dbReference type="Pfam" id="PF01636"/>
    </source>
</evidence>
<dbReference type="PANTHER" id="PTHR21310:SF15">
    <property type="entry name" value="AMINOGLYCOSIDE PHOSPHOTRANSFERASE DOMAIN-CONTAINING PROTEIN"/>
    <property type="match status" value="1"/>
</dbReference>
<dbReference type="Pfam" id="PF01636">
    <property type="entry name" value="APH"/>
    <property type="match status" value="1"/>
</dbReference>
<name>A0AAI8YPW3_9PEZI</name>
<dbReference type="SUPFAM" id="SSF56112">
    <property type="entry name" value="Protein kinase-like (PK-like)"/>
    <property type="match status" value="1"/>
</dbReference>
<comment type="caution">
    <text evidence="3">The sequence shown here is derived from an EMBL/GenBank/DDBJ whole genome shotgun (WGS) entry which is preliminary data.</text>
</comment>
<dbReference type="EMBL" id="CAUWAG010000020">
    <property type="protein sequence ID" value="CAJ2512606.1"/>
    <property type="molecule type" value="Genomic_DNA"/>
</dbReference>
<protein>
    <submittedName>
        <fullName evidence="3">Uu.00g007250.m01.CDS01</fullName>
    </submittedName>
</protein>
<dbReference type="InterPro" id="IPR051678">
    <property type="entry name" value="AGP_Transferase"/>
</dbReference>
<reference evidence="3" key="1">
    <citation type="submission" date="2023-10" db="EMBL/GenBank/DDBJ databases">
        <authorList>
            <person name="Hackl T."/>
        </authorList>
    </citation>
    <scope>NUCLEOTIDE SEQUENCE</scope>
</reference>
<dbReference type="InterPro" id="IPR002575">
    <property type="entry name" value="Aminoglycoside_PTrfase"/>
</dbReference>
<proteinExistence type="predicted"/>
<dbReference type="Proteomes" id="UP001295740">
    <property type="component" value="Unassembled WGS sequence"/>
</dbReference>
<sequence>MEQQETPEPGVSRRPGVLERTSASTMEQQEQTKATATRPATTSEHTSNSTTMEESNLADAGSEKREKPLLITSSLLGLPPYVLDPEDLPASFNPFPGKEGSQFRQIEEDMLVKYGTHVSLAEAEAMEYVRRHTSVECPTVHGAYVLDGCGYIIMSFEHGKLLPEFWQKASEQEKEAVIAKLQQYFSELRSLKSDYVGGFNRSPSVMGEFEWDFHKTDHKYGPYPDEHGFNEGIVDALSRSSPSPENTDPESPGYNNMYALRQLVHSLRNHEIVFTHGDLNAGNILIRDDLTVVILDWYTAGFYPAYWEWYKATWHGVFTPSFIRQLERFVPPYWIEAEIMNQIYSKILG</sequence>
<evidence type="ECO:0000256" key="1">
    <source>
        <dbReference type="SAM" id="MobiDB-lite"/>
    </source>
</evidence>